<accession>A0AAW9QL94</accession>
<name>A0AAW9QL94_9CHRO</name>
<dbReference type="Proteomes" id="UP001328733">
    <property type="component" value="Unassembled WGS sequence"/>
</dbReference>
<reference evidence="1 2" key="1">
    <citation type="submission" date="2024-01" db="EMBL/GenBank/DDBJ databases">
        <title>Genomic insights into the taxonomy and metabolism of the cyanobacterium Pannus brasiliensis CCIBt3594.</title>
        <authorList>
            <person name="Machado M."/>
            <person name="Botero N.B."/>
            <person name="Andreote A.P.D."/>
            <person name="Feitosa A.M.T."/>
            <person name="Popin R."/>
            <person name="Sivonen K."/>
            <person name="Fiore M.F."/>
        </authorList>
    </citation>
    <scope>NUCLEOTIDE SEQUENCE [LARGE SCALE GENOMIC DNA]</scope>
    <source>
        <strain evidence="1 2">CCIBt3594</strain>
    </source>
</reference>
<protein>
    <submittedName>
        <fullName evidence="1">Uncharacterized protein</fullName>
    </submittedName>
</protein>
<dbReference type="AlphaFoldDB" id="A0AAW9QL94"/>
<sequence length="90" mass="10029">ESGVRSQESGVRSQESGVGSNFLETLDFFPKLAPLYYFPLPISPISLTSPTSPTSPTLNHRKIVEFRKRSIYVGISLDRDGRGRYEAAPR</sequence>
<dbReference type="EMBL" id="JBAFSM010000003">
    <property type="protein sequence ID" value="MEG3435919.1"/>
    <property type="molecule type" value="Genomic_DNA"/>
</dbReference>
<organism evidence="1 2">
    <name type="scientific">Pannus brasiliensis CCIBt3594</name>
    <dbReference type="NCBI Taxonomy" id="1427578"/>
    <lineage>
        <taxon>Bacteria</taxon>
        <taxon>Bacillati</taxon>
        <taxon>Cyanobacteriota</taxon>
        <taxon>Cyanophyceae</taxon>
        <taxon>Oscillatoriophycideae</taxon>
        <taxon>Chroococcales</taxon>
        <taxon>Microcystaceae</taxon>
        <taxon>Pannus</taxon>
    </lineage>
</organism>
<comment type="caution">
    <text evidence="1">The sequence shown here is derived from an EMBL/GenBank/DDBJ whole genome shotgun (WGS) entry which is preliminary data.</text>
</comment>
<dbReference type="RefSeq" id="WP_332863371.1">
    <property type="nucleotide sequence ID" value="NZ_JBAFSM010000003.1"/>
</dbReference>
<evidence type="ECO:0000313" key="1">
    <source>
        <dbReference type="EMBL" id="MEG3435919.1"/>
    </source>
</evidence>
<evidence type="ECO:0000313" key="2">
    <source>
        <dbReference type="Proteomes" id="UP001328733"/>
    </source>
</evidence>
<proteinExistence type="predicted"/>
<feature type="non-terminal residue" evidence="1">
    <location>
        <position position="1"/>
    </location>
</feature>
<gene>
    <name evidence="1" type="ORF">V0288_02205</name>
</gene>
<keyword evidence="2" id="KW-1185">Reference proteome</keyword>